<protein>
    <submittedName>
        <fullName evidence="1">Uncharacterized protein</fullName>
    </submittedName>
</protein>
<name>Q824R1_CHLCV</name>
<reference evidence="1 2" key="1">
    <citation type="journal article" date="2003" name="Nucleic Acids Res.">
        <title>Genome sequence of Chlamydophila caviae (Chlamydia psittaci GPIC): examining the role of niche-specific genes in the evolution of the Chlamydiaceae.</title>
        <authorList>
            <person name="Read T.D."/>
            <person name="Myers G.S.A."/>
            <person name="Brunham R.C."/>
            <person name="Nelson W.C."/>
            <person name="Paulsen I.T."/>
            <person name="Heidelberg J.F."/>
            <person name="Holtzapple E.K."/>
            <person name="Khouri H.M."/>
            <person name="Federova N.B."/>
            <person name="Carty H.A."/>
            <person name="Umayam L.A."/>
            <person name="Haft D.H."/>
            <person name="Peterson J.D."/>
            <person name="Beanan M.J."/>
            <person name="White O."/>
            <person name="Salzberg S.L."/>
            <person name="Hsia R.-C."/>
            <person name="McClarty G."/>
            <person name="Rank R.G."/>
            <person name="Bavoil P.M."/>
            <person name="Fraser C.M."/>
        </authorList>
    </citation>
    <scope>NUCLEOTIDE SEQUENCE [LARGE SCALE GENOMIC DNA]</scope>
    <source>
        <strain evidence="2">ATCC VR-813 / DSM 19441 / 03DC25 / GPIC</strain>
    </source>
</reference>
<proteinExistence type="predicted"/>
<keyword evidence="2" id="KW-1185">Reference proteome</keyword>
<gene>
    <name evidence="1" type="ordered locus">CCA_00081</name>
</gene>
<evidence type="ECO:0000313" key="1">
    <source>
        <dbReference type="EMBL" id="AAP04833.1"/>
    </source>
</evidence>
<dbReference type="STRING" id="227941.CCA_00081"/>
<dbReference type="HOGENOM" id="CLU_3388713_0_0_0"/>
<sequence>MKADCRHRLKKTQFRNFFKGKEKKSLSISTVL</sequence>
<dbReference type="AlphaFoldDB" id="Q824R1"/>
<dbReference type="EMBL" id="AE015925">
    <property type="protein sequence ID" value="AAP04833.1"/>
    <property type="molecule type" value="Genomic_DNA"/>
</dbReference>
<dbReference type="Proteomes" id="UP000002193">
    <property type="component" value="Chromosome"/>
</dbReference>
<accession>Q824R1</accession>
<evidence type="ECO:0000313" key="2">
    <source>
        <dbReference type="Proteomes" id="UP000002193"/>
    </source>
</evidence>
<dbReference type="KEGG" id="cca:CCA_00081"/>
<organism evidence="1 2">
    <name type="scientific">Chlamydia caviae (strain ATCC VR-813 / DSM 19441 / 03DC25 / GPIC)</name>
    <name type="common">Chlamydophila caviae</name>
    <dbReference type="NCBI Taxonomy" id="227941"/>
    <lineage>
        <taxon>Bacteria</taxon>
        <taxon>Pseudomonadati</taxon>
        <taxon>Chlamydiota</taxon>
        <taxon>Chlamydiia</taxon>
        <taxon>Chlamydiales</taxon>
        <taxon>Chlamydiaceae</taxon>
        <taxon>Chlamydia/Chlamydophila group</taxon>
        <taxon>Chlamydia</taxon>
    </lineage>
</organism>